<keyword evidence="5" id="KW-0717">Septation</keyword>
<reference evidence="11 12" key="1">
    <citation type="submission" date="2017-06" db="EMBL/GenBank/DDBJ databases">
        <authorList>
            <consortium name="Pathogen Informatics"/>
        </authorList>
    </citation>
    <scope>NUCLEOTIDE SEQUENCE [LARGE SCALE GENOMIC DNA]</scope>
    <source>
        <strain evidence="11 12">NCTC13839</strain>
    </source>
</reference>
<dbReference type="OrthoDB" id="9808604at2"/>
<keyword evidence="4" id="KW-0132">Cell division</keyword>
<evidence type="ECO:0000256" key="10">
    <source>
        <dbReference type="SAM" id="Coils"/>
    </source>
</evidence>
<dbReference type="GO" id="GO:0043093">
    <property type="term" value="P:FtsZ-dependent cytokinesis"/>
    <property type="evidence" value="ECO:0007669"/>
    <property type="project" value="TreeGrafter"/>
</dbReference>
<evidence type="ECO:0000256" key="5">
    <source>
        <dbReference type="ARBA" id="ARBA00023210"/>
    </source>
</evidence>
<dbReference type="GO" id="GO:0030428">
    <property type="term" value="C:cell septum"/>
    <property type="evidence" value="ECO:0007669"/>
    <property type="project" value="TreeGrafter"/>
</dbReference>
<keyword evidence="10" id="KW-0175">Coiled coil</keyword>
<dbReference type="Pfam" id="PF05164">
    <property type="entry name" value="ZapA"/>
    <property type="match status" value="1"/>
</dbReference>
<dbReference type="EMBL" id="LT906462">
    <property type="protein sequence ID" value="SNV72074.1"/>
    <property type="molecule type" value="Genomic_DNA"/>
</dbReference>
<gene>
    <name evidence="11" type="primary">zapA</name>
    <name evidence="11" type="ORF">SAMEA4384403_01683</name>
</gene>
<keyword evidence="6" id="KW-0131">Cell cycle</keyword>
<comment type="subunit">
    <text evidence="8">Homodimer. Interacts with FtsZ.</text>
</comment>
<evidence type="ECO:0000256" key="8">
    <source>
        <dbReference type="ARBA" id="ARBA00026068"/>
    </source>
</evidence>
<keyword evidence="3" id="KW-0963">Cytoplasm</keyword>
<sequence length="90" mass="10278">MTENKNRVTVVINDQHYTIIGEDDPSHIRYVAGRVDEKIKALGQLNAGLDTTRKSVLTAVNVMHEYVKLEEENDKLQEEIKQLKNKGTLE</sequence>
<feature type="coiled-coil region" evidence="10">
    <location>
        <begin position="59"/>
        <end position="86"/>
    </location>
</feature>
<dbReference type="SUPFAM" id="SSF102829">
    <property type="entry name" value="Cell division protein ZapA-like"/>
    <property type="match status" value="1"/>
</dbReference>
<dbReference type="PANTHER" id="PTHR34981:SF1">
    <property type="entry name" value="CELL DIVISION PROTEIN ZAPA"/>
    <property type="match status" value="1"/>
</dbReference>
<dbReference type="InterPro" id="IPR053712">
    <property type="entry name" value="Bac_CellDiv_Activator"/>
</dbReference>
<dbReference type="GO" id="GO:0000917">
    <property type="term" value="P:division septum assembly"/>
    <property type="evidence" value="ECO:0007669"/>
    <property type="project" value="UniProtKB-KW"/>
</dbReference>
<dbReference type="Gene3D" id="6.10.250.790">
    <property type="match status" value="1"/>
</dbReference>
<keyword evidence="12" id="KW-1185">Reference proteome</keyword>
<dbReference type="RefSeq" id="WP_095088572.1">
    <property type="nucleotide sequence ID" value="NZ_BMDM01000004.1"/>
</dbReference>
<protein>
    <recommendedName>
        <fullName evidence="2">Cell division protein ZapA</fullName>
    </recommendedName>
    <alternativeName>
        <fullName evidence="9">Z ring-associated protein ZapA</fullName>
    </alternativeName>
</protein>
<dbReference type="PANTHER" id="PTHR34981">
    <property type="entry name" value="CELL DIVISION PROTEIN ZAPA"/>
    <property type="match status" value="1"/>
</dbReference>
<dbReference type="Proteomes" id="UP000242084">
    <property type="component" value="Chromosome 1"/>
</dbReference>
<evidence type="ECO:0000313" key="11">
    <source>
        <dbReference type="EMBL" id="SNV72074.1"/>
    </source>
</evidence>
<evidence type="ECO:0000256" key="6">
    <source>
        <dbReference type="ARBA" id="ARBA00023306"/>
    </source>
</evidence>
<dbReference type="KEGG" id="sste:SAMEA4384403_1683"/>
<comment type="function">
    <text evidence="7">Activator of cell division through the inhibition of FtsZ GTPase activity, therefore promoting FtsZ assembly into bundles of protofilaments necessary for the formation of the division Z ring. It is recruited early at mid-cell but it is not essential for cell division.</text>
</comment>
<evidence type="ECO:0000256" key="7">
    <source>
        <dbReference type="ARBA" id="ARBA00024910"/>
    </source>
</evidence>
<proteinExistence type="predicted"/>
<evidence type="ECO:0000256" key="4">
    <source>
        <dbReference type="ARBA" id="ARBA00022618"/>
    </source>
</evidence>
<accession>A0A239ZMU1</accession>
<dbReference type="AlphaFoldDB" id="A0A239ZMU1"/>
<evidence type="ECO:0000256" key="9">
    <source>
        <dbReference type="ARBA" id="ARBA00033158"/>
    </source>
</evidence>
<evidence type="ECO:0000313" key="12">
    <source>
        <dbReference type="Proteomes" id="UP000242084"/>
    </source>
</evidence>
<name>A0A239ZMU1_9STAP</name>
<dbReference type="NCBIfam" id="NF010724">
    <property type="entry name" value="PRK14126.1"/>
    <property type="match status" value="1"/>
</dbReference>
<dbReference type="GO" id="GO:0032153">
    <property type="term" value="C:cell division site"/>
    <property type="evidence" value="ECO:0007669"/>
    <property type="project" value="TreeGrafter"/>
</dbReference>
<evidence type="ECO:0000256" key="2">
    <source>
        <dbReference type="ARBA" id="ARBA00015195"/>
    </source>
</evidence>
<dbReference type="GO" id="GO:0000921">
    <property type="term" value="P:septin ring assembly"/>
    <property type="evidence" value="ECO:0007669"/>
    <property type="project" value="TreeGrafter"/>
</dbReference>
<evidence type="ECO:0000256" key="3">
    <source>
        <dbReference type="ARBA" id="ARBA00022490"/>
    </source>
</evidence>
<dbReference type="InterPro" id="IPR007838">
    <property type="entry name" value="Cell_div_ZapA-like"/>
</dbReference>
<evidence type="ECO:0000256" key="1">
    <source>
        <dbReference type="ARBA" id="ARBA00004496"/>
    </source>
</evidence>
<organism evidence="11 12">
    <name type="scientific">Mammaliicoccus stepanovicii</name>
    <dbReference type="NCBI Taxonomy" id="643214"/>
    <lineage>
        <taxon>Bacteria</taxon>
        <taxon>Bacillati</taxon>
        <taxon>Bacillota</taxon>
        <taxon>Bacilli</taxon>
        <taxon>Bacillales</taxon>
        <taxon>Staphylococcaceae</taxon>
        <taxon>Mammaliicoccus</taxon>
    </lineage>
</organism>
<comment type="subcellular location">
    <subcellularLocation>
        <location evidence="1">Cytoplasm</location>
    </subcellularLocation>
</comment>
<dbReference type="GO" id="GO:0005829">
    <property type="term" value="C:cytosol"/>
    <property type="evidence" value="ECO:0007669"/>
    <property type="project" value="TreeGrafter"/>
</dbReference>
<dbReference type="InterPro" id="IPR036192">
    <property type="entry name" value="Cell_div_ZapA-like_sf"/>
</dbReference>